<dbReference type="InterPro" id="IPR002797">
    <property type="entry name" value="Polysacc_synth"/>
</dbReference>
<dbReference type="GO" id="GO:0016020">
    <property type="term" value="C:membrane"/>
    <property type="evidence" value="ECO:0007669"/>
    <property type="project" value="UniProtKB-SubCell"/>
</dbReference>
<reference evidence="6 7" key="1">
    <citation type="submission" date="2020-11" db="EMBL/GenBank/DDBJ databases">
        <title>Complete genome sequence of Pectobacterium versatile F131.</title>
        <authorList>
            <person name="Shirshikov F.V."/>
            <person name="Miroshnikov K."/>
            <person name="Toshakov S.V."/>
            <person name="Kabanova A.P."/>
            <person name="Barannik A.P."/>
            <person name="Shneider M."/>
            <person name="Ignatov A.N."/>
            <person name="Miroshnikov K.A."/>
            <person name="Mikhailova Y.V."/>
            <person name="Shelenkov A."/>
            <person name="Yanushevich Y.G."/>
            <person name="Evseev P.V."/>
        </authorList>
    </citation>
    <scope>NUCLEOTIDE SEQUENCE [LARGE SCALE GENOMIC DNA]</scope>
    <source>
        <strain evidence="6 7">F131</strain>
    </source>
</reference>
<dbReference type="RefSeq" id="WP_196387962.1">
    <property type="nucleotide sequence ID" value="NZ_CP065030.1"/>
</dbReference>
<protein>
    <submittedName>
        <fullName evidence="6">Oligosaccharide flippase family protein</fullName>
    </submittedName>
</protein>
<organism evidence="6 7">
    <name type="scientific">Pectobacterium versatile</name>
    <dbReference type="NCBI Taxonomy" id="2488639"/>
    <lineage>
        <taxon>Bacteria</taxon>
        <taxon>Pseudomonadati</taxon>
        <taxon>Pseudomonadota</taxon>
        <taxon>Gammaproteobacteria</taxon>
        <taxon>Enterobacterales</taxon>
        <taxon>Pectobacteriaceae</taxon>
        <taxon>Pectobacterium</taxon>
    </lineage>
</organism>
<proteinExistence type="predicted"/>
<accession>A0A7T0HGH7</accession>
<gene>
    <name evidence="6" type="ORF">F131LOC_006630</name>
</gene>
<dbReference type="EMBL" id="CP065030">
    <property type="protein sequence ID" value="QPK17019.1"/>
    <property type="molecule type" value="Genomic_DNA"/>
</dbReference>
<evidence type="ECO:0000256" key="5">
    <source>
        <dbReference type="SAM" id="Phobius"/>
    </source>
</evidence>
<sequence>MSLFSVQGVNYLIPLLIIPHLVRTMGIDGFGKYSFVLAVVQYFIILSDYGFNLSASKQVAVHKDNKNYISKIFTSVMLCSFFFFFLVF</sequence>
<name>A0A7T0HGH7_9GAMM</name>
<evidence type="ECO:0000256" key="1">
    <source>
        <dbReference type="ARBA" id="ARBA00004141"/>
    </source>
</evidence>
<dbReference type="Proteomes" id="UP000237284">
    <property type="component" value="Chromosome"/>
</dbReference>
<feature type="transmembrane region" description="Helical" evidence="5">
    <location>
        <begin position="30"/>
        <end position="47"/>
    </location>
</feature>
<dbReference type="AlphaFoldDB" id="A0A7T0HGH7"/>
<keyword evidence="2 5" id="KW-0812">Transmembrane</keyword>
<evidence type="ECO:0000313" key="6">
    <source>
        <dbReference type="EMBL" id="QPK17019.1"/>
    </source>
</evidence>
<dbReference type="Pfam" id="PF01943">
    <property type="entry name" value="Polysacc_synt"/>
    <property type="match status" value="1"/>
</dbReference>
<feature type="transmembrane region" description="Helical" evidence="5">
    <location>
        <begin position="68"/>
        <end position="87"/>
    </location>
</feature>
<evidence type="ECO:0000313" key="7">
    <source>
        <dbReference type="Proteomes" id="UP000237284"/>
    </source>
</evidence>
<comment type="subcellular location">
    <subcellularLocation>
        <location evidence="1">Membrane</location>
        <topology evidence="1">Multi-pass membrane protein</topology>
    </subcellularLocation>
</comment>
<keyword evidence="4 5" id="KW-0472">Membrane</keyword>
<evidence type="ECO:0000256" key="4">
    <source>
        <dbReference type="ARBA" id="ARBA00023136"/>
    </source>
</evidence>
<evidence type="ECO:0000256" key="2">
    <source>
        <dbReference type="ARBA" id="ARBA00022692"/>
    </source>
</evidence>
<keyword evidence="3 5" id="KW-1133">Transmembrane helix</keyword>
<evidence type="ECO:0000256" key="3">
    <source>
        <dbReference type="ARBA" id="ARBA00022989"/>
    </source>
</evidence>